<protein>
    <submittedName>
        <fullName evidence="2">Uncharacterized protein</fullName>
    </submittedName>
</protein>
<dbReference type="Proteomes" id="UP000078200">
    <property type="component" value="Unassembled WGS sequence"/>
</dbReference>
<accession>A0A1A9VAT5</accession>
<keyword evidence="1" id="KW-0472">Membrane</keyword>
<dbReference type="EnsemblMetazoa" id="GAUT031317-RA">
    <property type="protein sequence ID" value="GAUT031317-PA"/>
    <property type="gene ID" value="GAUT031317"/>
</dbReference>
<keyword evidence="3" id="KW-1185">Reference proteome</keyword>
<keyword evidence="1" id="KW-1133">Transmembrane helix</keyword>
<dbReference type="VEuPathDB" id="VectorBase:GAUT031317"/>
<evidence type="ECO:0000313" key="3">
    <source>
        <dbReference type="Proteomes" id="UP000078200"/>
    </source>
</evidence>
<keyword evidence="1" id="KW-0812">Transmembrane</keyword>
<proteinExistence type="predicted"/>
<evidence type="ECO:0000256" key="1">
    <source>
        <dbReference type="SAM" id="Phobius"/>
    </source>
</evidence>
<sequence length="109" mass="12892">MIRNCMTAATEEEWKQLPLQTLLYEWARRNLSTPSDMSTVLSYVGLFLITWYTIIWITRLILGLIWPLFLVVSAIIVLRILQYYEPDEMRAIMSNTYNIISNTIVRMDK</sequence>
<dbReference type="AlphaFoldDB" id="A0A1A9VAT5"/>
<name>A0A1A9VAT5_GLOAU</name>
<evidence type="ECO:0000313" key="2">
    <source>
        <dbReference type="EnsemblMetazoa" id="GAUT031317-PA"/>
    </source>
</evidence>
<organism evidence="2 3">
    <name type="scientific">Glossina austeni</name>
    <name type="common">Savannah tsetse fly</name>
    <dbReference type="NCBI Taxonomy" id="7395"/>
    <lineage>
        <taxon>Eukaryota</taxon>
        <taxon>Metazoa</taxon>
        <taxon>Ecdysozoa</taxon>
        <taxon>Arthropoda</taxon>
        <taxon>Hexapoda</taxon>
        <taxon>Insecta</taxon>
        <taxon>Pterygota</taxon>
        <taxon>Neoptera</taxon>
        <taxon>Endopterygota</taxon>
        <taxon>Diptera</taxon>
        <taxon>Brachycera</taxon>
        <taxon>Muscomorpha</taxon>
        <taxon>Hippoboscoidea</taxon>
        <taxon>Glossinidae</taxon>
        <taxon>Glossina</taxon>
    </lineage>
</organism>
<reference evidence="2" key="1">
    <citation type="submission" date="2020-05" db="UniProtKB">
        <authorList>
            <consortium name="EnsemblMetazoa"/>
        </authorList>
    </citation>
    <scope>IDENTIFICATION</scope>
    <source>
        <strain evidence="2">TTRI</strain>
    </source>
</reference>
<feature type="transmembrane region" description="Helical" evidence="1">
    <location>
        <begin position="64"/>
        <end position="84"/>
    </location>
</feature>
<feature type="transmembrane region" description="Helical" evidence="1">
    <location>
        <begin position="38"/>
        <end position="58"/>
    </location>
</feature>